<organism evidence="1 2">
    <name type="scientific">Oceanobacillus caeni</name>
    <dbReference type="NCBI Taxonomy" id="405946"/>
    <lineage>
        <taxon>Bacteria</taxon>
        <taxon>Bacillati</taxon>
        <taxon>Bacillota</taxon>
        <taxon>Bacilli</taxon>
        <taxon>Bacillales</taxon>
        <taxon>Bacillaceae</taxon>
        <taxon>Oceanobacillus</taxon>
    </lineage>
</organism>
<evidence type="ECO:0000313" key="2">
    <source>
        <dbReference type="Proteomes" id="UP000037854"/>
    </source>
</evidence>
<evidence type="ECO:0000313" key="1">
    <source>
        <dbReference type="EMBL" id="KPH76312.1"/>
    </source>
</evidence>
<dbReference type="Proteomes" id="UP000037854">
    <property type="component" value="Unassembled WGS sequence"/>
</dbReference>
<dbReference type="EMBL" id="LGTK01000016">
    <property type="protein sequence ID" value="KPH76312.1"/>
    <property type="molecule type" value="Genomic_DNA"/>
</dbReference>
<name>A0ABR5MKI4_9BACI</name>
<reference evidence="1 2" key="1">
    <citation type="submission" date="2015-07" db="EMBL/GenBank/DDBJ databases">
        <title>High-quality draft genome sequence of Oceanobacillus caeni HM6, a bacillus isolated from a human feces.</title>
        <authorList>
            <person name="Kumar J."/>
            <person name="Verma M.K."/>
            <person name="Pandey R."/>
            <person name="Bhambi M."/>
            <person name="Chauhan N."/>
        </authorList>
    </citation>
    <scope>NUCLEOTIDE SEQUENCE [LARGE SCALE GENOMIC DNA]</scope>
    <source>
        <strain evidence="1 2">HM6</strain>
    </source>
</reference>
<keyword evidence="2" id="KW-1185">Reference proteome</keyword>
<sequence length="67" mass="7887">MLAAKAAFSRPFSNARPVRRNFEAVKLPVPECMQFIHKGRINEHFQEIRSVIFTGLFEQHLLYIKEK</sequence>
<protein>
    <submittedName>
        <fullName evidence="1">Uncharacterized protein</fullName>
    </submittedName>
</protein>
<gene>
    <name evidence="1" type="ORF">AFL42_06665</name>
</gene>
<proteinExistence type="predicted"/>
<accession>A0ABR5MKI4</accession>
<comment type="caution">
    <text evidence="1">The sequence shown here is derived from an EMBL/GenBank/DDBJ whole genome shotgun (WGS) entry which is preliminary data.</text>
</comment>